<evidence type="ECO:0000256" key="1">
    <source>
        <dbReference type="SAM" id="MobiDB-lite"/>
    </source>
</evidence>
<dbReference type="Pfam" id="PF15389">
    <property type="entry name" value="DUF4612"/>
    <property type="match status" value="1"/>
</dbReference>
<proteinExistence type="predicted"/>
<dbReference type="OrthoDB" id="271226at2759"/>
<keyword evidence="3" id="KW-1185">Reference proteome</keyword>
<accession>A0A7M5X5W2</accession>
<evidence type="ECO:0000313" key="2">
    <source>
        <dbReference type="EnsemblMetazoa" id="CLYHEMP017703.3"/>
    </source>
</evidence>
<dbReference type="AlphaFoldDB" id="A0A7M5X5W2"/>
<evidence type="ECO:0000313" key="3">
    <source>
        <dbReference type="Proteomes" id="UP000594262"/>
    </source>
</evidence>
<name>A0A7M5X5W2_9CNID</name>
<dbReference type="EnsemblMetazoa" id="CLYHEMT017703.3">
    <property type="protein sequence ID" value="CLYHEMP017703.3"/>
    <property type="gene ID" value="CLYHEMG017703"/>
</dbReference>
<reference evidence="2" key="1">
    <citation type="submission" date="2021-01" db="UniProtKB">
        <authorList>
            <consortium name="EnsemblMetazoa"/>
        </authorList>
    </citation>
    <scope>IDENTIFICATION</scope>
</reference>
<feature type="region of interest" description="Disordered" evidence="1">
    <location>
        <begin position="1"/>
        <end position="20"/>
    </location>
</feature>
<dbReference type="Proteomes" id="UP000594262">
    <property type="component" value="Unplaced"/>
</dbReference>
<protein>
    <submittedName>
        <fullName evidence="2">Uncharacterized protein</fullName>
    </submittedName>
</protein>
<dbReference type="GeneID" id="136822005"/>
<dbReference type="EnsemblMetazoa" id="CLYHEMT017703.2">
    <property type="protein sequence ID" value="CLYHEMP017703.2"/>
    <property type="gene ID" value="CLYHEMG017703"/>
</dbReference>
<dbReference type="InterPro" id="IPR027967">
    <property type="entry name" value="DUF4612"/>
</dbReference>
<feature type="region of interest" description="Disordered" evidence="1">
    <location>
        <begin position="28"/>
        <end position="56"/>
    </location>
</feature>
<organism evidence="2 3">
    <name type="scientific">Clytia hemisphaerica</name>
    <dbReference type="NCBI Taxonomy" id="252671"/>
    <lineage>
        <taxon>Eukaryota</taxon>
        <taxon>Metazoa</taxon>
        <taxon>Cnidaria</taxon>
        <taxon>Hydrozoa</taxon>
        <taxon>Hydroidolina</taxon>
        <taxon>Leptothecata</taxon>
        <taxon>Obeliida</taxon>
        <taxon>Clytiidae</taxon>
        <taxon>Clytia</taxon>
    </lineage>
</organism>
<dbReference type="RefSeq" id="XP_066934325.1">
    <property type="nucleotide sequence ID" value="XM_067078224.1"/>
</dbReference>
<sequence length="117" mass="13254">MGCRSTKPLNNSVSDDVGEKSIIKDLGSEYADDNGNMNSQRNMKPFNGGKTPNGKMFMQKDLKELGRKSARGNSKNAPYSQSQLDFFEMLDKKIMEGKDFRGSNEYVDEKHINTTYR</sequence>